<comment type="caution">
    <text evidence="3">The sequence shown here is derived from an EMBL/GenBank/DDBJ whole genome shotgun (WGS) entry which is preliminary data.</text>
</comment>
<dbReference type="InterPro" id="IPR050267">
    <property type="entry name" value="Anti-sigma-factor_SerPK"/>
</dbReference>
<organism evidence="3 4">
    <name type="scientific">Actinomadura litoris</name>
    <dbReference type="NCBI Taxonomy" id="2678616"/>
    <lineage>
        <taxon>Bacteria</taxon>
        <taxon>Bacillati</taxon>
        <taxon>Actinomycetota</taxon>
        <taxon>Actinomycetes</taxon>
        <taxon>Streptosporangiales</taxon>
        <taxon>Thermomonosporaceae</taxon>
        <taxon>Actinomadura</taxon>
    </lineage>
</organism>
<keyword evidence="1" id="KW-0808">Transferase</keyword>
<evidence type="ECO:0000313" key="4">
    <source>
        <dbReference type="Proteomes" id="UP000432015"/>
    </source>
</evidence>
<dbReference type="Proteomes" id="UP000432015">
    <property type="component" value="Unassembled WGS sequence"/>
</dbReference>
<dbReference type="CDD" id="cd16936">
    <property type="entry name" value="HATPase_RsbW-like"/>
    <property type="match status" value="1"/>
</dbReference>
<gene>
    <name evidence="3" type="ORF">GNZ18_18445</name>
</gene>
<name>A0A7K1L2B2_9ACTN</name>
<protein>
    <recommendedName>
        <fullName evidence="2">Histidine kinase/HSP90-like ATPase domain-containing protein</fullName>
    </recommendedName>
</protein>
<sequence>MSDTQQAITQQAIGHMFAYSPTRRREAVAAMNAPDAWSGTPVLAPAPAPAPSLELASSSAWNNGKSFGRLLGELDLAATPAAVRLGRSYIRELVGQYFGADRSDLADLELLTSEALTNSVLYARPRRDGTVMLSALHIDRFVRIEVTDGGGQPGPQRAPEEPLQNHGRGLVLIRALSVDHGTHRNRNGTSTFWFGMAVREGWRLP</sequence>
<reference evidence="3 4" key="1">
    <citation type="submission" date="2019-11" db="EMBL/GenBank/DDBJ databases">
        <authorList>
            <person name="Cao P."/>
        </authorList>
    </citation>
    <scope>NUCLEOTIDE SEQUENCE [LARGE SCALE GENOMIC DNA]</scope>
    <source>
        <strain evidence="3 4">NEAU-AAG5</strain>
    </source>
</reference>
<dbReference type="PANTHER" id="PTHR35526:SF3">
    <property type="entry name" value="ANTI-SIGMA-F FACTOR RSBW"/>
    <property type="match status" value="1"/>
</dbReference>
<dbReference type="AlphaFoldDB" id="A0A7K1L2B2"/>
<keyword evidence="1" id="KW-0723">Serine/threonine-protein kinase</keyword>
<evidence type="ECO:0000259" key="2">
    <source>
        <dbReference type="Pfam" id="PF13581"/>
    </source>
</evidence>
<dbReference type="Gene3D" id="3.30.565.10">
    <property type="entry name" value="Histidine kinase-like ATPase, C-terminal domain"/>
    <property type="match status" value="1"/>
</dbReference>
<dbReference type="InterPro" id="IPR036890">
    <property type="entry name" value="HATPase_C_sf"/>
</dbReference>
<keyword evidence="1" id="KW-0418">Kinase</keyword>
<dbReference type="Pfam" id="PF13581">
    <property type="entry name" value="HATPase_c_2"/>
    <property type="match status" value="1"/>
</dbReference>
<evidence type="ECO:0000313" key="3">
    <source>
        <dbReference type="EMBL" id="MUN38570.1"/>
    </source>
</evidence>
<dbReference type="EMBL" id="WOFH01000006">
    <property type="protein sequence ID" value="MUN38570.1"/>
    <property type="molecule type" value="Genomic_DNA"/>
</dbReference>
<dbReference type="GO" id="GO:0004674">
    <property type="term" value="F:protein serine/threonine kinase activity"/>
    <property type="evidence" value="ECO:0007669"/>
    <property type="project" value="UniProtKB-KW"/>
</dbReference>
<feature type="domain" description="Histidine kinase/HSP90-like ATPase" evidence="2">
    <location>
        <begin position="77"/>
        <end position="189"/>
    </location>
</feature>
<proteinExistence type="predicted"/>
<dbReference type="SUPFAM" id="SSF55874">
    <property type="entry name" value="ATPase domain of HSP90 chaperone/DNA topoisomerase II/histidine kinase"/>
    <property type="match status" value="1"/>
</dbReference>
<dbReference type="PANTHER" id="PTHR35526">
    <property type="entry name" value="ANTI-SIGMA-F FACTOR RSBW-RELATED"/>
    <property type="match status" value="1"/>
</dbReference>
<dbReference type="InterPro" id="IPR003594">
    <property type="entry name" value="HATPase_dom"/>
</dbReference>
<keyword evidence="4" id="KW-1185">Reference proteome</keyword>
<evidence type="ECO:0000256" key="1">
    <source>
        <dbReference type="ARBA" id="ARBA00022527"/>
    </source>
</evidence>
<accession>A0A7K1L2B2</accession>